<accession>A0A3B0V2K8</accession>
<gene>
    <name evidence="1" type="ORF">MNBD_CHLOROFLEXI01-3141</name>
</gene>
<organism evidence="1">
    <name type="scientific">hydrothermal vent metagenome</name>
    <dbReference type="NCBI Taxonomy" id="652676"/>
    <lineage>
        <taxon>unclassified sequences</taxon>
        <taxon>metagenomes</taxon>
        <taxon>ecological metagenomes</taxon>
    </lineage>
</organism>
<proteinExistence type="predicted"/>
<dbReference type="AlphaFoldDB" id="A0A3B0V2K8"/>
<protein>
    <submittedName>
        <fullName evidence="1">Uncharacterized protein</fullName>
    </submittedName>
</protein>
<reference evidence="1" key="1">
    <citation type="submission" date="2018-06" db="EMBL/GenBank/DDBJ databases">
        <authorList>
            <person name="Zhirakovskaya E."/>
        </authorList>
    </citation>
    <scope>NUCLEOTIDE SEQUENCE</scope>
</reference>
<sequence length="114" mass="12840">MSVSGKDVYTTCKNMVASINSILNSSTAVYNNLEISMNNNATLLDTLLQQAETVAQQQSQQSRLARQAISRQLERSDDETVARQLDAIYQFRPSRLSASWRVAQQLTLSKKQSW</sequence>
<dbReference type="EMBL" id="UOEU01000677">
    <property type="protein sequence ID" value="VAW37745.1"/>
    <property type="molecule type" value="Genomic_DNA"/>
</dbReference>
<name>A0A3B0V2K8_9ZZZZ</name>
<evidence type="ECO:0000313" key="1">
    <source>
        <dbReference type="EMBL" id="VAW37745.1"/>
    </source>
</evidence>